<evidence type="ECO:0000313" key="5">
    <source>
        <dbReference type="EMBL" id="PDQ22520.1"/>
    </source>
</evidence>
<keyword evidence="6" id="KW-1185">Reference proteome</keyword>
<dbReference type="GO" id="GO:0032259">
    <property type="term" value="P:methylation"/>
    <property type="evidence" value="ECO:0007669"/>
    <property type="project" value="UniProtKB-KW"/>
</dbReference>
<reference evidence="5 6" key="1">
    <citation type="submission" date="2017-09" db="EMBL/GenBank/DDBJ databases">
        <title>Mesorhizobum sanjuanii sp. nov. isolated from nodules of Lotus tenuis in saline-alkaline lowlands of Flooding Pampa.</title>
        <authorList>
            <person name="Sannazzaro A.I."/>
            <person name="Torres Tejerizo G.A."/>
            <person name="Fontana F."/>
            <person name="Cumpa Velazquez L.M."/>
            <person name="Hansen L."/>
            <person name="Pistorio M."/>
            <person name="Estrella M.J."/>
        </authorList>
    </citation>
    <scope>NUCLEOTIDE SEQUENCE [LARGE SCALE GENOMIC DNA]</scope>
    <source>
        <strain evidence="5 6">BSA136</strain>
    </source>
</reference>
<dbReference type="GO" id="GO:0008168">
    <property type="term" value="F:methyltransferase activity"/>
    <property type="evidence" value="ECO:0007669"/>
    <property type="project" value="UniProtKB-KW"/>
</dbReference>
<dbReference type="Gene3D" id="3.40.50.150">
    <property type="entry name" value="Vaccinia Virus protein VP39"/>
    <property type="match status" value="1"/>
</dbReference>
<protein>
    <submittedName>
        <fullName evidence="5">SAM-dependent methyltransferase</fullName>
    </submittedName>
</protein>
<organism evidence="5 6">
    <name type="scientific">Mesorhizobium sanjuanii</name>
    <dbReference type="NCBI Taxonomy" id="2037900"/>
    <lineage>
        <taxon>Bacteria</taxon>
        <taxon>Pseudomonadati</taxon>
        <taxon>Pseudomonadota</taxon>
        <taxon>Alphaproteobacteria</taxon>
        <taxon>Hyphomicrobiales</taxon>
        <taxon>Phyllobacteriaceae</taxon>
        <taxon>Mesorhizobium</taxon>
    </lineage>
</organism>
<dbReference type="InterPro" id="IPR041698">
    <property type="entry name" value="Methyltransf_25"/>
</dbReference>
<dbReference type="RefSeq" id="WP_097572002.1">
    <property type="nucleotide sequence ID" value="NZ_NWQG01000015.1"/>
</dbReference>
<dbReference type="PANTHER" id="PTHR43464">
    <property type="entry name" value="METHYLTRANSFERASE"/>
    <property type="match status" value="1"/>
</dbReference>
<dbReference type="Gene3D" id="2.20.130.10">
    <property type="entry name" value="CAC2371-like domains"/>
    <property type="match status" value="1"/>
</dbReference>
<name>A0A2A6FKN1_9HYPH</name>
<dbReference type="AlphaFoldDB" id="A0A2A6FKN1"/>
<evidence type="ECO:0000256" key="3">
    <source>
        <dbReference type="ARBA" id="ARBA00022691"/>
    </source>
</evidence>
<evidence type="ECO:0000256" key="2">
    <source>
        <dbReference type="ARBA" id="ARBA00022679"/>
    </source>
</evidence>
<feature type="domain" description="Methyltransferase" evidence="4">
    <location>
        <begin position="38"/>
        <end position="130"/>
    </location>
</feature>
<dbReference type="Pfam" id="PF13649">
    <property type="entry name" value="Methyltransf_25"/>
    <property type="match status" value="1"/>
</dbReference>
<keyword evidence="3" id="KW-0949">S-adenosyl-L-methionine</keyword>
<keyword evidence="1 5" id="KW-0489">Methyltransferase</keyword>
<dbReference type="EMBL" id="NWQG01000015">
    <property type="protein sequence ID" value="PDQ22520.1"/>
    <property type="molecule type" value="Genomic_DNA"/>
</dbReference>
<gene>
    <name evidence="5" type="ORF">CN311_03475</name>
</gene>
<evidence type="ECO:0000313" key="6">
    <source>
        <dbReference type="Proteomes" id="UP000219182"/>
    </source>
</evidence>
<dbReference type="Proteomes" id="UP000219182">
    <property type="component" value="Unassembled WGS sequence"/>
</dbReference>
<keyword evidence="2 5" id="KW-0808">Transferase</keyword>
<dbReference type="InterPro" id="IPR029063">
    <property type="entry name" value="SAM-dependent_MTases_sf"/>
</dbReference>
<dbReference type="CDD" id="cd02440">
    <property type="entry name" value="AdoMet_MTases"/>
    <property type="match status" value="1"/>
</dbReference>
<dbReference type="PANTHER" id="PTHR43464:SF19">
    <property type="entry name" value="UBIQUINONE BIOSYNTHESIS O-METHYLTRANSFERASE, MITOCHONDRIAL"/>
    <property type="match status" value="1"/>
</dbReference>
<evidence type="ECO:0000256" key="1">
    <source>
        <dbReference type="ARBA" id="ARBA00022603"/>
    </source>
</evidence>
<sequence>MTDRLYSDPDLVQFYDIENEGGVDFDYCINFAKDAGSVLDLGCGTGQLATALARQRSVTGVDPAPAMLDIARRRAGGESVDWVEADARKVRLGRRFDLVLLTGHAFQVFLTSKDQEAVLGTIAAHLAPGGRFIFDTRNPAAEEWLEWTPERSERELEHPGLGTTKAWNDFRRDPASGIVTYSTYYEIPDGGRRMLSAESKIAFPTRENLEGMMEQSGLVVEEWLGSWRGGPFGPASPEIIPIGRLLEDVSKRFARHRA</sequence>
<accession>A0A2A6FKN1</accession>
<evidence type="ECO:0000259" key="4">
    <source>
        <dbReference type="Pfam" id="PF13649"/>
    </source>
</evidence>
<dbReference type="SUPFAM" id="SSF53335">
    <property type="entry name" value="S-adenosyl-L-methionine-dependent methyltransferases"/>
    <property type="match status" value="1"/>
</dbReference>
<proteinExistence type="predicted"/>
<comment type="caution">
    <text evidence="5">The sequence shown here is derived from an EMBL/GenBank/DDBJ whole genome shotgun (WGS) entry which is preliminary data.</text>
</comment>